<dbReference type="PANTHER" id="PTHR43464">
    <property type="entry name" value="METHYLTRANSFERASE"/>
    <property type="match status" value="1"/>
</dbReference>
<feature type="binding site" evidence="5">
    <location>
        <position position="95"/>
    </location>
    <ligand>
        <name>S-adenosyl-L-methionine</name>
        <dbReference type="ChEBI" id="CHEBI:59789"/>
    </ligand>
</feature>
<evidence type="ECO:0000256" key="3">
    <source>
        <dbReference type="ARBA" id="ARBA00022688"/>
    </source>
</evidence>
<evidence type="ECO:0000256" key="4">
    <source>
        <dbReference type="ARBA" id="ARBA00022691"/>
    </source>
</evidence>
<feature type="domain" description="Methyltransferase type 11" evidence="6">
    <location>
        <begin position="71"/>
        <end position="165"/>
    </location>
</feature>
<proteinExistence type="inferred from homology"/>
<feature type="binding site" evidence="5">
    <location>
        <position position="74"/>
    </location>
    <ligand>
        <name>S-adenosyl-L-methionine</name>
        <dbReference type="ChEBI" id="CHEBI:59789"/>
    </ligand>
</feature>
<dbReference type="GO" id="GO:0102208">
    <property type="term" value="F:2-polyprenyl-6-hydroxyphenol methylase activity"/>
    <property type="evidence" value="ECO:0007669"/>
    <property type="project" value="UniProtKB-EC"/>
</dbReference>
<dbReference type="RefSeq" id="WP_253479028.1">
    <property type="nucleotide sequence ID" value="NZ_JALJXV010000006.1"/>
</dbReference>
<keyword evidence="2 5" id="KW-0808">Transferase</keyword>
<accession>A0AAE3KC92</accession>
<sequence>MRQESVNDATVDPAEVDRYRRLADMWWQEDGKLWPLHVLNQLRTTWIRDQLCRALDQDATAEQPLQGLRVLDIGCGGGLLSESMARMGATVHGVDVVDTNIMVAQGHAREQGLSIDYQVATAEALATRSEQYDVVLNMEVVEHVADLSAFMQAVNALVRPGGYTFVATINRNMISFVVAIVGAEYLFRLLPRGTHQWRRFPTPAELTALLQEGRLAVVERTGVKVNPLNRRMWLSPSLSVNYMLMARREEKAK</sequence>
<keyword evidence="1 5" id="KW-0489">Methyltransferase</keyword>
<evidence type="ECO:0000256" key="1">
    <source>
        <dbReference type="ARBA" id="ARBA00022603"/>
    </source>
</evidence>
<evidence type="ECO:0000313" key="7">
    <source>
        <dbReference type="EMBL" id="MCP1675514.1"/>
    </source>
</evidence>
<dbReference type="InterPro" id="IPR013216">
    <property type="entry name" value="Methyltransf_11"/>
</dbReference>
<comment type="similarity">
    <text evidence="5">Belongs to the methyltransferase superfamily. UbiG/COQ3 family.</text>
</comment>
<comment type="catalytic activity">
    <reaction evidence="5">
        <text>a 3-demethylubiquinol + S-adenosyl-L-methionine = a ubiquinol + S-adenosyl-L-homocysteine + H(+)</text>
        <dbReference type="Rhea" id="RHEA:44380"/>
        <dbReference type="Rhea" id="RHEA-COMP:9566"/>
        <dbReference type="Rhea" id="RHEA-COMP:10914"/>
        <dbReference type="ChEBI" id="CHEBI:15378"/>
        <dbReference type="ChEBI" id="CHEBI:17976"/>
        <dbReference type="ChEBI" id="CHEBI:57856"/>
        <dbReference type="ChEBI" id="CHEBI:59789"/>
        <dbReference type="ChEBI" id="CHEBI:84422"/>
        <dbReference type="EC" id="2.1.1.64"/>
    </reaction>
</comment>
<gene>
    <name evidence="5" type="primary">ubiG</name>
    <name evidence="7" type="ORF">J2T57_002664</name>
</gene>
<dbReference type="PANTHER" id="PTHR43464:SF19">
    <property type="entry name" value="UBIQUINONE BIOSYNTHESIS O-METHYLTRANSFERASE, MITOCHONDRIAL"/>
    <property type="match status" value="1"/>
</dbReference>
<dbReference type="GO" id="GO:0061542">
    <property type="term" value="F:3-demethylubiquinol 3-O-methyltransferase activity"/>
    <property type="evidence" value="ECO:0007669"/>
    <property type="project" value="UniProtKB-UniRule"/>
</dbReference>
<keyword evidence="3 5" id="KW-0831">Ubiquinone biosynthesis</keyword>
<evidence type="ECO:0000256" key="2">
    <source>
        <dbReference type="ARBA" id="ARBA00022679"/>
    </source>
</evidence>
<organism evidence="7 8">
    <name type="scientific">Natronocella acetinitrilica</name>
    <dbReference type="NCBI Taxonomy" id="414046"/>
    <lineage>
        <taxon>Bacteria</taxon>
        <taxon>Pseudomonadati</taxon>
        <taxon>Pseudomonadota</taxon>
        <taxon>Gammaproteobacteria</taxon>
        <taxon>Chromatiales</taxon>
        <taxon>Ectothiorhodospiraceae</taxon>
        <taxon>Natronocella</taxon>
    </lineage>
</organism>
<keyword evidence="8" id="KW-1185">Reference proteome</keyword>
<dbReference type="GO" id="GO:0032259">
    <property type="term" value="P:methylation"/>
    <property type="evidence" value="ECO:0007669"/>
    <property type="project" value="UniProtKB-KW"/>
</dbReference>
<name>A0AAE3KC92_9GAMM</name>
<protein>
    <recommendedName>
        <fullName evidence="5">Ubiquinone biosynthesis O-methyltransferase</fullName>
    </recommendedName>
    <alternativeName>
        <fullName evidence="5">2-polyprenyl-6-hydroxyphenol methylase</fullName>
        <ecNumber evidence="5">2.1.1.222</ecNumber>
    </alternativeName>
    <alternativeName>
        <fullName evidence="5">3-demethylubiquinone 3-O-methyltransferase</fullName>
        <ecNumber evidence="5">2.1.1.64</ecNumber>
    </alternativeName>
</protein>
<dbReference type="NCBIfam" id="TIGR01983">
    <property type="entry name" value="UbiG"/>
    <property type="match status" value="1"/>
</dbReference>
<evidence type="ECO:0000313" key="8">
    <source>
        <dbReference type="Proteomes" id="UP001205843"/>
    </source>
</evidence>
<dbReference type="Gene3D" id="3.40.50.150">
    <property type="entry name" value="Vaccinia Virus protein VP39"/>
    <property type="match status" value="1"/>
</dbReference>
<dbReference type="HAMAP" id="MF_00472">
    <property type="entry name" value="UbiG"/>
    <property type="match status" value="1"/>
</dbReference>
<keyword evidence="4 5" id="KW-0949">S-adenosyl-L-methionine</keyword>
<comment type="function">
    <text evidence="5">O-methyltransferase that catalyzes the 2 O-methylation steps in the ubiquinone biosynthetic pathway.</text>
</comment>
<dbReference type="InterPro" id="IPR010233">
    <property type="entry name" value="UbiG_MeTrfase"/>
</dbReference>
<evidence type="ECO:0000256" key="5">
    <source>
        <dbReference type="HAMAP-Rule" id="MF_00472"/>
    </source>
</evidence>
<dbReference type="InterPro" id="IPR029063">
    <property type="entry name" value="SAM-dependent_MTases_sf"/>
</dbReference>
<feature type="binding site" evidence="5">
    <location>
        <position position="138"/>
    </location>
    <ligand>
        <name>S-adenosyl-L-methionine</name>
        <dbReference type="ChEBI" id="CHEBI:59789"/>
    </ligand>
</feature>
<evidence type="ECO:0000259" key="6">
    <source>
        <dbReference type="Pfam" id="PF08241"/>
    </source>
</evidence>
<dbReference type="Proteomes" id="UP001205843">
    <property type="component" value="Unassembled WGS sequence"/>
</dbReference>
<dbReference type="EMBL" id="JALJXV010000006">
    <property type="protein sequence ID" value="MCP1675514.1"/>
    <property type="molecule type" value="Genomic_DNA"/>
</dbReference>
<dbReference type="CDD" id="cd02440">
    <property type="entry name" value="AdoMet_MTases"/>
    <property type="match status" value="1"/>
</dbReference>
<dbReference type="AlphaFoldDB" id="A0AAE3KC92"/>
<dbReference type="GO" id="GO:0010420">
    <property type="term" value="F:polyprenyldihydroxybenzoate methyltransferase activity"/>
    <property type="evidence" value="ECO:0007669"/>
    <property type="project" value="InterPro"/>
</dbReference>
<comment type="catalytic activity">
    <reaction evidence="5">
        <text>a 3-(all-trans-polyprenyl)benzene-1,2-diol + S-adenosyl-L-methionine = a 2-methoxy-6-(all-trans-polyprenyl)phenol + S-adenosyl-L-homocysteine + H(+)</text>
        <dbReference type="Rhea" id="RHEA:31411"/>
        <dbReference type="Rhea" id="RHEA-COMP:9550"/>
        <dbReference type="Rhea" id="RHEA-COMP:9551"/>
        <dbReference type="ChEBI" id="CHEBI:15378"/>
        <dbReference type="ChEBI" id="CHEBI:57856"/>
        <dbReference type="ChEBI" id="CHEBI:59789"/>
        <dbReference type="ChEBI" id="CHEBI:62729"/>
        <dbReference type="ChEBI" id="CHEBI:62731"/>
        <dbReference type="EC" id="2.1.1.222"/>
    </reaction>
</comment>
<dbReference type="EC" id="2.1.1.64" evidence="5"/>
<reference evidence="7" key="1">
    <citation type="submission" date="2022-03" db="EMBL/GenBank/DDBJ databases">
        <title>Genomic Encyclopedia of Type Strains, Phase III (KMG-III): the genomes of soil and plant-associated and newly described type strains.</title>
        <authorList>
            <person name="Whitman W."/>
        </authorList>
    </citation>
    <scope>NUCLEOTIDE SEQUENCE</scope>
    <source>
        <strain evidence="7">ANL 6-2</strain>
    </source>
</reference>
<dbReference type="Pfam" id="PF08241">
    <property type="entry name" value="Methyltransf_11"/>
    <property type="match status" value="1"/>
</dbReference>
<feature type="binding site" evidence="5">
    <location>
        <position position="43"/>
    </location>
    <ligand>
        <name>S-adenosyl-L-methionine</name>
        <dbReference type="ChEBI" id="CHEBI:59789"/>
    </ligand>
</feature>
<dbReference type="SUPFAM" id="SSF53335">
    <property type="entry name" value="S-adenosyl-L-methionine-dependent methyltransferases"/>
    <property type="match status" value="1"/>
</dbReference>
<comment type="caution">
    <text evidence="7">The sequence shown here is derived from an EMBL/GenBank/DDBJ whole genome shotgun (WGS) entry which is preliminary data.</text>
</comment>
<dbReference type="EC" id="2.1.1.222" evidence="5"/>
<comment type="pathway">
    <text evidence="5">Cofactor biosynthesis; ubiquinone biosynthesis.</text>
</comment>